<keyword evidence="2" id="KW-0548">Nucleotidyltransferase</keyword>
<dbReference type="PANTHER" id="PTHR11439:SF495">
    <property type="entry name" value="REVERSE TRANSCRIPTASE, RNA-DEPENDENT DNA POLYMERASE-RELATED"/>
    <property type="match status" value="1"/>
</dbReference>
<dbReference type="PANTHER" id="PTHR11439">
    <property type="entry name" value="GAG-POL-RELATED RETROTRANSPOSON"/>
    <property type="match status" value="1"/>
</dbReference>
<keyword evidence="2" id="KW-0695">RNA-directed DNA polymerase</keyword>
<dbReference type="SUPFAM" id="SSF56672">
    <property type="entry name" value="DNA/RNA polymerases"/>
    <property type="match status" value="1"/>
</dbReference>
<organism evidence="2 3">
    <name type="scientific">Tanacetum coccineum</name>
    <dbReference type="NCBI Taxonomy" id="301880"/>
    <lineage>
        <taxon>Eukaryota</taxon>
        <taxon>Viridiplantae</taxon>
        <taxon>Streptophyta</taxon>
        <taxon>Embryophyta</taxon>
        <taxon>Tracheophyta</taxon>
        <taxon>Spermatophyta</taxon>
        <taxon>Magnoliopsida</taxon>
        <taxon>eudicotyledons</taxon>
        <taxon>Gunneridae</taxon>
        <taxon>Pentapetalae</taxon>
        <taxon>asterids</taxon>
        <taxon>campanulids</taxon>
        <taxon>Asterales</taxon>
        <taxon>Asteraceae</taxon>
        <taxon>Asteroideae</taxon>
        <taxon>Anthemideae</taxon>
        <taxon>Anthemidinae</taxon>
        <taxon>Tanacetum</taxon>
    </lineage>
</organism>
<dbReference type="CDD" id="cd09272">
    <property type="entry name" value="RNase_HI_RT_Ty1"/>
    <property type="match status" value="1"/>
</dbReference>
<keyword evidence="3" id="KW-1185">Reference proteome</keyword>
<evidence type="ECO:0000259" key="1">
    <source>
        <dbReference type="Pfam" id="PF07727"/>
    </source>
</evidence>
<dbReference type="EMBL" id="BQNB010015888">
    <property type="protein sequence ID" value="GJT45278.1"/>
    <property type="molecule type" value="Genomic_DNA"/>
</dbReference>
<gene>
    <name evidence="2" type="ORF">Tco_0953993</name>
</gene>
<dbReference type="Proteomes" id="UP001151760">
    <property type="component" value="Unassembled WGS sequence"/>
</dbReference>
<dbReference type="InterPro" id="IPR013103">
    <property type="entry name" value="RVT_2"/>
</dbReference>
<comment type="caution">
    <text evidence="2">The sequence shown here is derived from an EMBL/GenBank/DDBJ whole genome shotgun (WGS) entry which is preliminary data.</text>
</comment>
<feature type="domain" description="Reverse transcriptase Ty1/copia-type" evidence="1">
    <location>
        <begin position="101"/>
        <end position="173"/>
    </location>
</feature>
<sequence length="414" mass="47670">MLILLALEDIVVDEKTVYRCADDPNMPNLEEIVYSEDDEGVGAEADMNYLDTVMPFWIEAMQDELLQFKLQKVWTLVDLPYGKRAIRTKWVYRNKKDKKGKIEAIRLFLAYASFKDFIVYQMDVKSAFLYGKIEEEVYVCQPLGFEDPKFPDRVYKVEKALYGLHQASRAWIASTPIETSKPLLKDAEAKYVDVYLYRSMIGSLMYLTASMLDIMFAVCACARFQVTPKVSHLHAVKRIVRYLKGQPKLGLWYPKDSPFDLEAYTNSDYAGASLDRKSTTGGCQFLGSRLISWQCKKQTVVANSTTEAEYVAASSCCGQVLWIQNQLLDYGYNFMNTKIFIDNESTIYIVKNPVFHSNTKYIEIRHHIIRDSYEKRLIQVVKIHTDHNVADLLTKAFDVSRFQFLTASIGMLNL</sequence>
<dbReference type="Pfam" id="PF07727">
    <property type="entry name" value="RVT_2"/>
    <property type="match status" value="1"/>
</dbReference>
<evidence type="ECO:0000313" key="3">
    <source>
        <dbReference type="Proteomes" id="UP001151760"/>
    </source>
</evidence>
<accession>A0ABQ5E1U2</accession>
<dbReference type="GO" id="GO:0003964">
    <property type="term" value="F:RNA-directed DNA polymerase activity"/>
    <property type="evidence" value="ECO:0007669"/>
    <property type="project" value="UniProtKB-KW"/>
</dbReference>
<name>A0ABQ5E1U2_9ASTR</name>
<reference evidence="2" key="2">
    <citation type="submission" date="2022-01" db="EMBL/GenBank/DDBJ databases">
        <authorList>
            <person name="Yamashiro T."/>
            <person name="Shiraishi A."/>
            <person name="Satake H."/>
            <person name="Nakayama K."/>
        </authorList>
    </citation>
    <scope>NUCLEOTIDE SEQUENCE</scope>
</reference>
<dbReference type="InterPro" id="IPR043502">
    <property type="entry name" value="DNA/RNA_pol_sf"/>
</dbReference>
<protein>
    <submittedName>
        <fullName evidence="2">Reverse transcriptase, RNA-dependent DNA polymerase</fullName>
    </submittedName>
</protein>
<reference evidence="2" key="1">
    <citation type="journal article" date="2022" name="Int. J. Mol. Sci.">
        <title>Draft Genome of Tanacetum Coccineum: Genomic Comparison of Closely Related Tanacetum-Family Plants.</title>
        <authorList>
            <person name="Yamashiro T."/>
            <person name="Shiraishi A."/>
            <person name="Nakayama K."/>
            <person name="Satake H."/>
        </authorList>
    </citation>
    <scope>NUCLEOTIDE SEQUENCE</scope>
</reference>
<evidence type="ECO:0000313" key="2">
    <source>
        <dbReference type="EMBL" id="GJT45278.1"/>
    </source>
</evidence>
<proteinExistence type="predicted"/>
<keyword evidence="2" id="KW-0808">Transferase</keyword>